<dbReference type="SMART" id="SM00198">
    <property type="entry name" value="SCP"/>
    <property type="match status" value="1"/>
</dbReference>
<dbReference type="InterPro" id="IPR001791">
    <property type="entry name" value="Laminin_G"/>
</dbReference>
<evidence type="ECO:0000256" key="4">
    <source>
        <dbReference type="ARBA" id="ARBA00022692"/>
    </source>
</evidence>
<dbReference type="PROSITE" id="PS00232">
    <property type="entry name" value="CADHERIN_1"/>
    <property type="match status" value="8"/>
</dbReference>
<dbReference type="CDD" id="cd00110">
    <property type="entry name" value="LamG"/>
    <property type="match status" value="2"/>
</dbReference>
<dbReference type="InterPro" id="IPR056370">
    <property type="entry name" value="Shg-like_Ig-like"/>
</dbReference>
<feature type="disulfide bond" evidence="14">
    <location>
        <begin position="3385"/>
        <end position="3394"/>
    </location>
</feature>
<evidence type="ECO:0000256" key="8">
    <source>
        <dbReference type="ARBA" id="ARBA00022889"/>
    </source>
</evidence>
<dbReference type="CDD" id="cd05382">
    <property type="entry name" value="CAP_GAPR1-like"/>
    <property type="match status" value="1"/>
</dbReference>
<evidence type="ECO:0000256" key="5">
    <source>
        <dbReference type="ARBA" id="ARBA00022729"/>
    </source>
</evidence>
<dbReference type="SUPFAM" id="SSF55797">
    <property type="entry name" value="PR-1-like"/>
    <property type="match status" value="1"/>
</dbReference>
<keyword evidence="3 14" id="KW-0245">EGF-like domain</keyword>
<dbReference type="Pfam" id="PF24811">
    <property type="entry name" value="Ig_Shg"/>
    <property type="match status" value="1"/>
</dbReference>
<name>A0A7D9HB09_PARCT</name>
<evidence type="ECO:0000256" key="13">
    <source>
        <dbReference type="PROSITE-ProRule" id="PRU00043"/>
    </source>
</evidence>
<dbReference type="GO" id="GO:0005509">
    <property type="term" value="F:calcium ion binding"/>
    <property type="evidence" value="ECO:0007669"/>
    <property type="project" value="UniProtKB-UniRule"/>
</dbReference>
<keyword evidence="4" id="KW-0812">Transmembrane</keyword>
<dbReference type="SMART" id="SM00282">
    <property type="entry name" value="LamG"/>
    <property type="match status" value="2"/>
</dbReference>
<dbReference type="PROSITE" id="PS01186">
    <property type="entry name" value="EGF_2"/>
    <property type="match status" value="2"/>
</dbReference>
<keyword evidence="7 13" id="KW-0106">Calcium</keyword>
<dbReference type="SMART" id="SM00181">
    <property type="entry name" value="EGF"/>
    <property type="match status" value="3"/>
</dbReference>
<evidence type="ECO:0000256" key="9">
    <source>
        <dbReference type="ARBA" id="ARBA00022989"/>
    </source>
</evidence>
<dbReference type="CDD" id="cd11304">
    <property type="entry name" value="Cadherin_repeat"/>
    <property type="match status" value="27"/>
</dbReference>
<dbReference type="InterPro" id="IPR013032">
    <property type="entry name" value="EGF-like_CS"/>
</dbReference>
<proteinExistence type="predicted"/>
<dbReference type="InterPro" id="IPR002126">
    <property type="entry name" value="Cadherin-like_dom"/>
</dbReference>
<gene>
    <name evidence="15" type="ORF">PACLA_8A039859</name>
</gene>
<keyword evidence="11 14" id="KW-1015">Disulfide bond</keyword>
<dbReference type="Pfam" id="PF12661">
    <property type="entry name" value="hEGF"/>
    <property type="match status" value="2"/>
</dbReference>
<dbReference type="GO" id="GO:0007163">
    <property type="term" value="P:establishment or maintenance of cell polarity"/>
    <property type="evidence" value="ECO:0007669"/>
    <property type="project" value="UniProtKB-ARBA"/>
</dbReference>
<dbReference type="Pfam" id="PF02210">
    <property type="entry name" value="Laminin_G_2"/>
    <property type="match status" value="2"/>
</dbReference>
<dbReference type="FunFam" id="2.60.40.60:FF:000013">
    <property type="entry name" value="Cadherin EGF LAG seven-pass G-type receptor"/>
    <property type="match status" value="1"/>
</dbReference>
<evidence type="ECO:0000256" key="2">
    <source>
        <dbReference type="ARBA" id="ARBA00022475"/>
    </source>
</evidence>
<dbReference type="CDD" id="cd00054">
    <property type="entry name" value="EGF_CA"/>
    <property type="match status" value="3"/>
</dbReference>
<dbReference type="PANTHER" id="PTHR24026:SF136">
    <property type="entry name" value="PROTOCADHERIN-23"/>
    <property type="match status" value="1"/>
</dbReference>
<keyword evidence="6" id="KW-0677">Repeat</keyword>
<dbReference type="PROSITE" id="PS50025">
    <property type="entry name" value="LAM_G_DOMAIN"/>
    <property type="match status" value="2"/>
</dbReference>
<dbReference type="Gene3D" id="2.10.25.10">
    <property type="entry name" value="Laminin"/>
    <property type="match status" value="3"/>
</dbReference>
<keyword evidence="16" id="KW-1185">Reference proteome</keyword>
<dbReference type="FunFam" id="2.60.40.60:FF:000116">
    <property type="entry name" value="Dachsous cadherin-related 2"/>
    <property type="match status" value="1"/>
</dbReference>
<dbReference type="PROSITE" id="PS50026">
    <property type="entry name" value="EGF_3"/>
    <property type="match status" value="3"/>
</dbReference>
<comment type="caution">
    <text evidence="14">Lacks conserved residue(s) required for the propagation of feature annotation.</text>
</comment>
<dbReference type="InterPro" id="IPR000152">
    <property type="entry name" value="EGF-type_Asp/Asn_hydroxyl_site"/>
</dbReference>
<dbReference type="SUPFAM" id="SSF49899">
    <property type="entry name" value="Concanavalin A-like lectins/glucanases"/>
    <property type="match status" value="2"/>
</dbReference>
<dbReference type="EMBL" id="CACRXK020000269">
    <property type="protein sequence ID" value="CAB3980204.1"/>
    <property type="molecule type" value="Genomic_DNA"/>
</dbReference>
<keyword evidence="10" id="KW-0472">Membrane</keyword>
<comment type="caution">
    <text evidence="15">The sequence shown here is derived from an EMBL/GenBank/DDBJ whole genome shotgun (WGS) entry which is preliminary data.</text>
</comment>
<evidence type="ECO:0000313" key="15">
    <source>
        <dbReference type="EMBL" id="CAB3980204.1"/>
    </source>
</evidence>
<dbReference type="GO" id="GO:0005886">
    <property type="term" value="C:plasma membrane"/>
    <property type="evidence" value="ECO:0007669"/>
    <property type="project" value="UniProtKB-SubCell"/>
</dbReference>
<dbReference type="Pfam" id="PF00188">
    <property type="entry name" value="CAP"/>
    <property type="match status" value="1"/>
</dbReference>
<dbReference type="Gene3D" id="2.60.40.60">
    <property type="entry name" value="Cadherins"/>
    <property type="match status" value="27"/>
</dbReference>
<dbReference type="InterPro" id="IPR013320">
    <property type="entry name" value="ConA-like_dom_sf"/>
</dbReference>
<dbReference type="GO" id="GO:0007156">
    <property type="term" value="P:homophilic cell adhesion via plasma membrane adhesion molecules"/>
    <property type="evidence" value="ECO:0007669"/>
    <property type="project" value="InterPro"/>
</dbReference>
<dbReference type="PROSITE" id="PS00010">
    <property type="entry name" value="ASX_HYDROXYL"/>
    <property type="match status" value="1"/>
</dbReference>
<dbReference type="InterPro" id="IPR034113">
    <property type="entry name" value="SCP_GAPR1-like"/>
</dbReference>
<evidence type="ECO:0000313" key="16">
    <source>
        <dbReference type="Proteomes" id="UP001152795"/>
    </source>
</evidence>
<dbReference type="InterPro" id="IPR000742">
    <property type="entry name" value="EGF"/>
</dbReference>
<evidence type="ECO:0000256" key="10">
    <source>
        <dbReference type="ARBA" id="ARBA00023136"/>
    </source>
</evidence>
<dbReference type="InterPro" id="IPR014044">
    <property type="entry name" value="CAP_dom"/>
</dbReference>
<dbReference type="InterPro" id="IPR015919">
    <property type="entry name" value="Cadherin-like_sf"/>
</dbReference>
<feature type="disulfide bond" evidence="14">
    <location>
        <begin position="3129"/>
        <end position="3138"/>
    </location>
</feature>
<evidence type="ECO:0000256" key="11">
    <source>
        <dbReference type="ARBA" id="ARBA00023157"/>
    </source>
</evidence>
<dbReference type="PROSITE" id="PS50268">
    <property type="entry name" value="CADHERIN_2"/>
    <property type="match status" value="26"/>
</dbReference>
<dbReference type="PROSITE" id="PS00022">
    <property type="entry name" value="EGF_1"/>
    <property type="match status" value="3"/>
</dbReference>
<keyword evidence="2" id="KW-1003">Cell membrane</keyword>
<evidence type="ECO:0000256" key="1">
    <source>
        <dbReference type="ARBA" id="ARBA00004162"/>
    </source>
</evidence>
<dbReference type="PANTHER" id="PTHR24026">
    <property type="entry name" value="FAT ATYPICAL CADHERIN-RELATED"/>
    <property type="match status" value="1"/>
</dbReference>
<accession>A0A7D9HB09</accession>
<keyword evidence="9" id="KW-1133">Transmembrane helix</keyword>
<keyword evidence="8" id="KW-0130">Cell adhesion</keyword>
<dbReference type="InterPro" id="IPR001881">
    <property type="entry name" value="EGF-like_Ca-bd_dom"/>
</dbReference>
<dbReference type="PRINTS" id="PR00205">
    <property type="entry name" value="CADHERIN"/>
</dbReference>
<dbReference type="Pfam" id="PF00028">
    <property type="entry name" value="Cadherin"/>
    <property type="match status" value="17"/>
</dbReference>
<evidence type="ECO:0000256" key="6">
    <source>
        <dbReference type="ARBA" id="ARBA00022737"/>
    </source>
</evidence>
<evidence type="ECO:0000256" key="14">
    <source>
        <dbReference type="PROSITE-ProRule" id="PRU00076"/>
    </source>
</evidence>
<evidence type="ECO:0000256" key="12">
    <source>
        <dbReference type="ARBA" id="ARBA00023180"/>
    </source>
</evidence>
<protein>
    <submittedName>
        <fullName evidence="15">Protocadherin</fullName>
    </submittedName>
</protein>
<dbReference type="InterPro" id="IPR020894">
    <property type="entry name" value="Cadherin_CS"/>
</dbReference>
<dbReference type="FunFam" id="2.60.40.60:FF:000037">
    <property type="entry name" value="FAT atypical cadherin 1"/>
    <property type="match status" value="1"/>
</dbReference>
<dbReference type="FunFam" id="2.60.40.60:FF:000020">
    <property type="entry name" value="Dachsous cadherin-related 1b"/>
    <property type="match status" value="5"/>
</dbReference>
<organism evidence="15 16">
    <name type="scientific">Paramuricea clavata</name>
    <name type="common">Red gorgonian</name>
    <name type="synonym">Violescent sea-whip</name>
    <dbReference type="NCBI Taxonomy" id="317549"/>
    <lineage>
        <taxon>Eukaryota</taxon>
        <taxon>Metazoa</taxon>
        <taxon>Cnidaria</taxon>
        <taxon>Anthozoa</taxon>
        <taxon>Octocorallia</taxon>
        <taxon>Malacalcyonacea</taxon>
        <taxon>Plexauridae</taxon>
        <taxon>Paramuricea</taxon>
    </lineage>
</organism>
<sequence>MLISIVSTRMSLDREEQAEYTLEITASNGASSSKALLVINVDDINDHDPVFLRTNYQVEITENRGKVKNLLCLVARDKDRGKNAEVNYVIVSGNKTLFHINDTSGSLSSESLNFEDTRKHVLKIRATDHGDPPLYSFTTVEVLVKNANDAPTFESEEFTVSIDEEKPAGTRVAFLPVLDEDVGKNGEFDCTYENIDPEEFGKFRVVTTSSGCEIYNKVLLKWFEGSSYSLRVRVTDRASLLLHKSDVITVGVEISDLNNHDPVFLQDSYYSSVPPRTTSILTVIATDEDNGRNARITYSLATQSEIFQIQTRKWRKETLTVGRLTAVRGKLHAGKHIVDVFAEDQGKPKRRTKVTCFITVDSEMNRSPLTISLSKPKPTLYENVGLNTLVTTVHVKKAGVQYSIVGGNTGNAFNISRHGRYGRVSVANMLDYETVKEYRLVIRAMYESSAGLELATEKVLRIPILDINDNEPRFTILENPLVLNINTRVHPGSVITKILAHDADSAKTLIYTIKSSSSPVPFKIDSSSGVITARTSLQSRSWSYLFTVVAEDGGTARNRNELEVHVRILVGNSSLKIPRHQLVAKVDEGPLGVSGDILSFGIKNVAEHDLTYSIIKGNYGNAFCVDVTGSLYAVRELDRESRGNYILSVSVNDGESSEISDVHITVNDIDDHRPQFPDGEIWIFTDENMQEQKMRRLSAEDSDLGNITYGIVGTSRQSYSNVFAMDHGIVMITRTLDREEAATHVLTIVATDQASHKTFARAVVLVRDKNDNSPRFLSRDYAQRIPLNAPQGYFILRTLATDKDSGLNGQISYTIHPLSKMFSIDESTGWISVASELTHGSFIFNVTAEDHGTAQRRDTVPVKIIIEVSAGPPRFLYGGFPRGFHESVSENQISGTKVLKLTAVSEDIVTYALYQTNVTDFIIDPISGEITTTKPLDYENIKYYEFTVSATDRSERISLADVRVSVENINDNEPRILNTNKNNEISCRIRQDAHVGSLLIKIQAQDLDNDRLSFSLTQNSKSKLFSIDAAGNINTLGSLHGIKDNIYLAVTVRDNGSPVSEDTATVNVVIVNYEDSLISMSKAEVSEDAIVGKPIPVSPKITPRFKRTQYTLIYPLQSPFTLHSTLGNLSLKTRLDYEERQNYSLTVRLQETGNKNNYFDVDIRIEVKDENDNQPEFVPPGDFSSCTNPIGRKIHENAQRGSLVYQLKARDKDSGLNGEVSYSMGECQDCDYLFSLDSRTGELKTTGAFLRRRQYKVNILVHDKGVHARSTRGCIIVKAGPWKPQFTKQEYRFEVDESAGIGQRVGVVEAQGFGVAVTYELRSPSAYFSVNPTTGELTLTSTLDYEKSSERHIELDIETKNQASSARVIIRVRDVNDCQPNFDQSTYTNSVPESAPVGSTVLKLHASDGDSGLNADIRYSLESEQFIVDSYTGVVSTAALLDFETRRFYTIPVTAHDRGDPSQNVTTQLVINIENVNDNWPMFTSQEYSYTTWENTEPGSELTTVRAIDADGDKISYDITGGNHASLFTIDSVSGTLQLSNDTSLTLVGPYYILNISATDEVYFGHSVIKVNIKDINDHAPEFTKCTDYHPSIPEDSPLSTTVLQVSASDADLGTNGQVEYAIVQQQYRTKFGIDRTSGRIETKTKFDREQHRIFSILVKATDGSDEMKPEERRDGSCSLEITITDINDNPPKFERTSYTQNINENVEIGHRIIKVGATDADEGINAKITYSLKTSSPLFSVEPQTGMIKTRAKLINKKNQHTLKVLATDHGDQPSSSEVDVVINVIESNDEPQFNQSFYEVTIPENFTKLGFVAVVKAISRNPEFDVFYTIEDGNTPDTNSLPRTFDINPQGNIRLLGQLDRETIPTYTLTIRAEISELQLRSFATLRLILTDVNDCAPEFLRSRYEGTVSENVEPGAPVLRVSAADRDVGSVTVFSMSSSGSENFTINPQTGLIETKNIFDREIKSFYAFQVRATDKNNPSLSSHVIVYVRISDMNDMPPVFQPKYYPISVKENERIGTVIGTVMASDGDRGINAKIIYSIKRKSGNIDRHFRIDPDDGRVMVNGNIDFEVREKYELVVEAWDGKYKDTATMVVTVEDENDNNPTFQQPYKASVEENSRKGTPVTTLKAIDPDALPIKYELSVQIRNVFRIDPDTGDIVTNAVLDREVKDIYTFEAYARDHGGRVGTVQVTVHVTDQNDNAPIFLRKSLKLSVFENAPSGSVVGKVEATDLDDVISGNGRVSYGIAVDPGHAFTIDRITGVLKLSRALDRENCSIFTLTVNATDHGISSKSTHDDVIITVQDLNDNSPRFSQEVYEKTIAEDAKIGLSILQLAASDDDTGVNDDLSFAILRQKYKQQFHVDSHSGNIKLAAQLDYEKKTEYKFDVIVVDGGIRPLSHKATVIINVTDSNDCPPVFSQEYNFNLYEGPYKNHTLPDRLVAHDADGTAVNAELRYSIPGDVDGKGFVVDPITGELSVVNTILDFELHKAHTFKVRATNLAPPYLYGESEVNVIVHDINDNPPELVPSSRDQEILENSAVEGQVTRIGRLRAFDIDKNPNGRPFKFGILSGNEKNLFRLDSKTGWLSTVSNFDREEQALYVLEVWVQDSGTRALTNNITVRVHVTDRNDNQHREGYLELSVNIFDQQTISPRAPIGHVFVNDSDTDDLRYYDVLAGNSNTFAINRLTGNITMKKRPWAKEYKFRVRVSDRNSSFHPVVCQVKINVKIIPSEAFSRSITLRFSEMTAAEFLTNIDMYRNEIARGLKTISQNVDIFSIQNENGVVDVRLAAHGSPYYAPERLIWILKSERKRLKYFQNAIVGYDACAGEPCKSGGCKSDVKLTGRVRTVDNGRGQAFGSVEIAVHVRCESCKKLFPTKISCRERPCLNSGVCQDIPGGYLCSCPRQYQGPNCELTTRSFKPGDWVWLRALKSCSIGTVSLEFSTLRENGLLLSAGSRASFKTGDTLDFLEIQLHNGRIRVELSLGDMEPDVFNIRKSKKLNDGEWHMVEIYRNATFVRVVIDQCNSSFVKTSSAGHVEDRSNCEQTWTFRNTKFHSLDINTAVKLGGMFGSFYDGCIRNVKENGIMIDLKDISNSKGSQEGCPIIDQHCPSPSPCARNASCVPSRKGFSCICPPGFGGLLCGSDSVEQTFNESSFITYRPQKAFLETYNPKFTEIQMMIRTRDEDGGPLLMIRDKHGYKRLMLMLTKENNGKLALEGKVNLGRKEIVVRLTNTLLGDGQWHYVTISRNRNEVHLGIDLDNNPRTAKVRGLDSFIQLQLTRESEIILGSADSGNGFDGCMKDLRLKGETLPHNKSNNVAMVTKYEKVQAGCHSGACDQLKCPEKYFCYDKWRASECLRRHCVIERQRCLNGATCRDYAVNGVPMYQCVCREGFNGSRCQTGSRIIRLSADHEAINVKLVIGLSCFVLVLVLATLLIICYHRHQTNGKATFDREITISKLDKTKNSNKKNVVVEWRDATNEPNKTNNGIKNLPPSKQSIRAHVHNSTRPTPVPVKSHPLQLEINQHKSLNQLPAWDIPPMIDIVLSPDSGSSTMPDDSIEDPDEMWQDAESRYVSRTYPDWRATTPEESPSEMEDTKASAVTWNDIVENGRKFYKLTRNFLARDDGRPGSSISTGTLLKGLITATTGSKEVFGTGGMSDSGSFSEAVLGAHNEYRQMHHSQHLALDPQLTQQAQEYAKELSVRGMSQLRHSQGYKDKKYGENIYACCDTHVLPIVPVKKWYSKVCQYDFLAHAAKSKTTPVKDFTQIVWRGTDKLGVGRAVSHLNKPCTYIVAQYFPRHDPTVRRSNVDIGDFNKELCKDFSYVGFGARG</sequence>
<dbReference type="Proteomes" id="UP001152795">
    <property type="component" value="Unassembled WGS sequence"/>
</dbReference>
<dbReference type="Gene3D" id="3.40.33.10">
    <property type="entry name" value="CAP"/>
    <property type="match status" value="1"/>
</dbReference>
<evidence type="ECO:0000256" key="7">
    <source>
        <dbReference type="ARBA" id="ARBA00022837"/>
    </source>
</evidence>
<dbReference type="FunFam" id="2.60.40.60:FF:000033">
    <property type="entry name" value="FAT atypical cadherin 1"/>
    <property type="match status" value="1"/>
</dbReference>
<dbReference type="SMART" id="SM00179">
    <property type="entry name" value="EGF_CA"/>
    <property type="match status" value="3"/>
</dbReference>
<comment type="subcellular location">
    <subcellularLocation>
        <location evidence="1">Cell membrane</location>
        <topology evidence="1">Single-pass membrane protein</topology>
    </subcellularLocation>
</comment>
<dbReference type="SUPFAM" id="SSF49313">
    <property type="entry name" value="Cadherin-like"/>
    <property type="match status" value="27"/>
</dbReference>
<feature type="disulfide bond" evidence="14">
    <location>
        <begin position="2900"/>
        <end position="2909"/>
    </location>
</feature>
<dbReference type="FunFam" id="2.60.40.60:FF:000015">
    <property type="entry name" value="FAT atypical cadherin 1"/>
    <property type="match status" value="2"/>
</dbReference>
<keyword evidence="12" id="KW-0325">Glycoprotein</keyword>
<dbReference type="InterPro" id="IPR035940">
    <property type="entry name" value="CAP_sf"/>
</dbReference>
<dbReference type="SMART" id="SM00112">
    <property type="entry name" value="CA"/>
    <property type="match status" value="27"/>
</dbReference>
<keyword evidence="5" id="KW-0732">Signal</keyword>
<reference evidence="15" key="1">
    <citation type="submission" date="2020-04" db="EMBL/GenBank/DDBJ databases">
        <authorList>
            <person name="Alioto T."/>
            <person name="Alioto T."/>
            <person name="Gomez Garrido J."/>
        </authorList>
    </citation>
    <scope>NUCLEOTIDE SEQUENCE</scope>
    <source>
        <strain evidence="15">A484AB</strain>
    </source>
</reference>
<dbReference type="OrthoDB" id="6252479at2759"/>
<evidence type="ECO:0000256" key="3">
    <source>
        <dbReference type="ARBA" id="ARBA00022536"/>
    </source>
</evidence>
<dbReference type="Gene3D" id="2.60.120.200">
    <property type="match status" value="2"/>
</dbReference>